<organism evidence="2 3">
    <name type="scientific">Eshraghiella crossota DSM 2876</name>
    <dbReference type="NCBI Taxonomy" id="511680"/>
    <lineage>
        <taxon>Bacteria</taxon>
        <taxon>Bacillati</taxon>
        <taxon>Bacillota</taxon>
        <taxon>Clostridia</taxon>
        <taxon>Lachnospirales</taxon>
        <taxon>Lachnospiraceae</taxon>
        <taxon>Eshraghiella</taxon>
    </lineage>
</organism>
<dbReference type="Proteomes" id="UP000006238">
    <property type="component" value="Unassembled WGS sequence"/>
</dbReference>
<proteinExistence type="predicted"/>
<feature type="transmembrane region" description="Helical" evidence="1">
    <location>
        <begin position="20"/>
        <end position="42"/>
    </location>
</feature>
<dbReference type="EMBL" id="ABWN01000018">
    <property type="protein sequence ID" value="EFF69510.1"/>
    <property type="molecule type" value="Genomic_DNA"/>
</dbReference>
<comment type="caution">
    <text evidence="2">The sequence shown here is derived from an EMBL/GenBank/DDBJ whole genome shotgun (WGS) entry which is preliminary data.</text>
</comment>
<name>D4RX70_9FIRM</name>
<dbReference type="HOGENOM" id="CLU_2463240_0_0_9"/>
<protein>
    <submittedName>
        <fullName evidence="2">Uncharacterized protein</fullName>
    </submittedName>
</protein>
<keyword evidence="1" id="KW-1133">Transmembrane helix</keyword>
<gene>
    <name evidence="2" type="ORF">BUTYVIB_00421</name>
</gene>
<evidence type="ECO:0000256" key="1">
    <source>
        <dbReference type="SAM" id="Phobius"/>
    </source>
</evidence>
<dbReference type="RefSeq" id="WP_005601241.1">
    <property type="nucleotide sequence ID" value="NZ_GG663519.1"/>
</dbReference>
<accession>D4RX70</accession>
<keyword evidence="3" id="KW-1185">Reference proteome</keyword>
<keyword evidence="1" id="KW-0812">Transmembrane</keyword>
<dbReference type="GeneID" id="98918784"/>
<sequence length="88" mass="10031">MKDTIKGRISRLNSKQKNRLRYALIMSLICVILPSGATYAWFTIANNATVNDINLQVVPDGKLYISSKYGFMLMRSLQTEQNIIMIMT</sequence>
<evidence type="ECO:0000313" key="2">
    <source>
        <dbReference type="EMBL" id="EFF69510.1"/>
    </source>
</evidence>
<reference evidence="2 3" key="1">
    <citation type="submission" date="2010-02" db="EMBL/GenBank/DDBJ databases">
        <authorList>
            <person name="Weinstock G."/>
            <person name="Sodergren E."/>
            <person name="Clifton S."/>
            <person name="Fulton L."/>
            <person name="Fulton B."/>
            <person name="Courtney L."/>
            <person name="Fronick C."/>
            <person name="Harrison M."/>
            <person name="Strong C."/>
            <person name="Farmer C."/>
            <person name="Delahaunty K."/>
            <person name="Markovic C."/>
            <person name="Hall O."/>
            <person name="Minx P."/>
            <person name="Tomlinson C."/>
            <person name="Mitreva M."/>
            <person name="Nelson J."/>
            <person name="Hou S."/>
            <person name="Wollam A."/>
            <person name="Pepin K.H."/>
            <person name="Johnson M."/>
            <person name="Bhonagiri V."/>
            <person name="Zhang X."/>
            <person name="Suruliraj S."/>
            <person name="Warren W."/>
            <person name="Chinwalla A."/>
            <person name="Mardis E.R."/>
            <person name="Wilson R.K."/>
        </authorList>
    </citation>
    <scope>NUCLEOTIDE SEQUENCE [LARGE SCALE GENOMIC DNA]</scope>
    <source>
        <strain evidence="2 3">DSM 2876</strain>
    </source>
</reference>
<evidence type="ECO:0000313" key="3">
    <source>
        <dbReference type="Proteomes" id="UP000006238"/>
    </source>
</evidence>
<keyword evidence="1" id="KW-0472">Membrane</keyword>
<dbReference type="AlphaFoldDB" id="D4RX70"/>